<dbReference type="SUPFAM" id="SSF52161">
    <property type="entry name" value="Ribosomal protein L13"/>
    <property type="match status" value="1"/>
</dbReference>
<organism evidence="4">
    <name type="scientific">marine sediment metagenome</name>
    <dbReference type="NCBI Taxonomy" id="412755"/>
    <lineage>
        <taxon>unclassified sequences</taxon>
        <taxon>metagenomes</taxon>
        <taxon>ecological metagenomes</taxon>
    </lineage>
</organism>
<dbReference type="GO" id="GO:0003729">
    <property type="term" value="F:mRNA binding"/>
    <property type="evidence" value="ECO:0007669"/>
    <property type="project" value="TreeGrafter"/>
</dbReference>
<keyword evidence="3" id="KW-0687">Ribonucleoprotein</keyword>
<dbReference type="CDD" id="cd00392">
    <property type="entry name" value="Ribosomal_L13"/>
    <property type="match status" value="1"/>
</dbReference>
<dbReference type="PIRSF" id="PIRSF002181">
    <property type="entry name" value="Ribosomal_L13"/>
    <property type="match status" value="1"/>
</dbReference>
<comment type="caution">
    <text evidence="4">The sequence shown here is derived from an EMBL/GenBank/DDBJ whole genome shotgun (WGS) entry which is preliminary data.</text>
</comment>
<dbReference type="HAMAP" id="MF_01366">
    <property type="entry name" value="Ribosomal_uL13"/>
    <property type="match status" value="1"/>
</dbReference>
<accession>X1LSS8</accession>
<dbReference type="NCBIfam" id="TIGR01066">
    <property type="entry name" value="rplM_bact"/>
    <property type="match status" value="1"/>
</dbReference>
<proteinExistence type="inferred from homology"/>
<evidence type="ECO:0000256" key="2">
    <source>
        <dbReference type="ARBA" id="ARBA00022980"/>
    </source>
</evidence>
<evidence type="ECO:0000313" key="4">
    <source>
        <dbReference type="EMBL" id="GAH97193.1"/>
    </source>
</evidence>
<reference evidence="4" key="1">
    <citation type="journal article" date="2014" name="Front. Microbiol.">
        <title>High frequency of phylogenetically diverse reductive dehalogenase-homologous genes in deep subseafloor sedimentary metagenomes.</title>
        <authorList>
            <person name="Kawai M."/>
            <person name="Futagami T."/>
            <person name="Toyoda A."/>
            <person name="Takaki Y."/>
            <person name="Nishi S."/>
            <person name="Hori S."/>
            <person name="Arai W."/>
            <person name="Tsubouchi T."/>
            <person name="Morono Y."/>
            <person name="Uchiyama I."/>
            <person name="Ito T."/>
            <person name="Fujiyama A."/>
            <person name="Inagaki F."/>
            <person name="Takami H."/>
        </authorList>
    </citation>
    <scope>NUCLEOTIDE SEQUENCE</scope>
    <source>
        <strain evidence="4">Expedition CK06-06</strain>
    </source>
</reference>
<dbReference type="GO" id="GO:0017148">
    <property type="term" value="P:negative regulation of translation"/>
    <property type="evidence" value="ECO:0007669"/>
    <property type="project" value="TreeGrafter"/>
</dbReference>
<dbReference type="PANTHER" id="PTHR11545:SF2">
    <property type="entry name" value="LARGE RIBOSOMAL SUBUNIT PROTEIN UL13M"/>
    <property type="match status" value="1"/>
</dbReference>
<sequence length="123" mass="14011">MERKTHTIDAANKVLGRLATEIAVLLRGKDKPDFAPNKDMGDFVTVRNFSKIRITGKKLGQKIYYRHTGYLGGLKEVPLKKLFEKDPAEVLKKAVFGMLPKNKLRAKQIKRLRIYGNNQEGNN</sequence>
<keyword evidence="2" id="KW-0689">Ribosomal protein</keyword>
<dbReference type="GO" id="GO:0005762">
    <property type="term" value="C:mitochondrial large ribosomal subunit"/>
    <property type="evidence" value="ECO:0007669"/>
    <property type="project" value="TreeGrafter"/>
</dbReference>
<protein>
    <recommendedName>
        <fullName evidence="5">50S ribosomal protein L13</fullName>
    </recommendedName>
</protein>
<dbReference type="GO" id="GO:0006412">
    <property type="term" value="P:translation"/>
    <property type="evidence" value="ECO:0007669"/>
    <property type="project" value="InterPro"/>
</dbReference>
<dbReference type="InterPro" id="IPR005823">
    <property type="entry name" value="Ribosomal_uL13_bac-type"/>
</dbReference>
<evidence type="ECO:0000256" key="1">
    <source>
        <dbReference type="ARBA" id="ARBA00006227"/>
    </source>
</evidence>
<name>X1LSS8_9ZZZZ</name>
<evidence type="ECO:0000256" key="3">
    <source>
        <dbReference type="ARBA" id="ARBA00023274"/>
    </source>
</evidence>
<dbReference type="Gene3D" id="3.90.1180.10">
    <property type="entry name" value="Ribosomal protein L13"/>
    <property type="match status" value="1"/>
</dbReference>
<gene>
    <name evidence="4" type="ORF">S06H3_04361</name>
</gene>
<evidence type="ECO:0008006" key="5">
    <source>
        <dbReference type="Google" id="ProtNLM"/>
    </source>
</evidence>
<comment type="similarity">
    <text evidence="1">Belongs to the universal ribosomal protein uL13 family.</text>
</comment>
<dbReference type="EMBL" id="BARV01001522">
    <property type="protein sequence ID" value="GAH97193.1"/>
    <property type="molecule type" value="Genomic_DNA"/>
</dbReference>
<dbReference type="GO" id="GO:0003735">
    <property type="term" value="F:structural constituent of ribosome"/>
    <property type="evidence" value="ECO:0007669"/>
    <property type="project" value="InterPro"/>
</dbReference>
<dbReference type="PANTHER" id="PTHR11545">
    <property type="entry name" value="RIBOSOMAL PROTEIN L13"/>
    <property type="match status" value="1"/>
</dbReference>
<dbReference type="InterPro" id="IPR036899">
    <property type="entry name" value="Ribosomal_uL13_sf"/>
</dbReference>
<dbReference type="Pfam" id="PF00572">
    <property type="entry name" value="Ribosomal_L13"/>
    <property type="match status" value="1"/>
</dbReference>
<dbReference type="InterPro" id="IPR005822">
    <property type="entry name" value="Ribosomal_uL13"/>
</dbReference>
<dbReference type="AlphaFoldDB" id="X1LSS8"/>